<dbReference type="InterPro" id="IPR008640">
    <property type="entry name" value="Adhesin_Head_dom"/>
</dbReference>
<keyword evidence="9" id="KW-0472">Membrane</keyword>
<evidence type="ECO:0000259" key="14">
    <source>
        <dbReference type="Pfam" id="PF05662"/>
    </source>
</evidence>
<evidence type="ECO:0000256" key="1">
    <source>
        <dbReference type="ARBA" id="ARBA00004241"/>
    </source>
</evidence>
<dbReference type="PATRIC" id="fig|292.27.peg.6362"/>
<comment type="caution">
    <text evidence="15">The sequence shown here is derived from an EMBL/GenBank/DDBJ whole genome shotgun (WGS) entry which is preliminary data.</text>
</comment>
<dbReference type="InterPro" id="IPR005594">
    <property type="entry name" value="YadA_C"/>
</dbReference>
<keyword evidence="10" id="KW-0998">Cell outer membrane</keyword>
<evidence type="ECO:0000256" key="11">
    <source>
        <dbReference type="SAM" id="MobiDB-lite"/>
    </source>
</evidence>
<evidence type="ECO:0008006" key="17">
    <source>
        <dbReference type="Google" id="ProtNLM"/>
    </source>
</evidence>
<comment type="similarity">
    <text evidence="3">Belongs to the autotransporter-2 (AT-2) (TC 1.B.40) family.</text>
</comment>
<dbReference type="SUPFAM" id="SSF54523">
    <property type="entry name" value="Pili subunits"/>
    <property type="match status" value="1"/>
</dbReference>
<evidence type="ECO:0000256" key="2">
    <source>
        <dbReference type="ARBA" id="ARBA00004442"/>
    </source>
</evidence>
<dbReference type="Proteomes" id="UP000036338">
    <property type="component" value="Unassembled WGS sequence"/>
</dbReference>
<dbReference type="Pfam" id="PF05662">
    <property type="entry name" value="YadA_stalk"/>
    <property type="match status" value="1"/>
</dbReference>
<organism evidence="15 16">
    <name type="scientific">Burkholderia cepacia</name>
    <name type="common">Pseudomonas cepacia</name>
    <dbReference type="NCBI Taxonomy" id="292"/>
    <lineage>
        <taxon>Bacteria</taxon>
        <taxon>Pseudomonadati</taxon>
        <taxon>Pseudomonadota</taxon>
        <taxon>Betaproteobacteria</taxon>
        <taxon>Burkholderiales</taxon>
        <taxon>Burkholderiaceae</taxon>
        <taxon>Burkholderia</taxon>
        <taxon>Burkholderia cepacia complex</taxon>
    </lineage>
</organism>
<keyword evidence="4" id="KW-0813">Transport</keyword>
<feature type="compositionally biased region" description="Polar residues" evidence="11">
    <location>
        <begin position="52"/>
        <end position="68"/>
    </location>
</feature>
<keyword evidence="8" id="KW-0653">Protein transport</keyword>
<evidence type="ECO:0000313" key="15">
    <source>
        <dbReference type="EMBL" id="KML48845.1"/>
    </source>
</evidence>
<accession>A0A0J5WHA5</accession>
<comment type="subcellular location">
    <subcellularLocation>
        <location evidence="2">Cell outer membrane</location>
    </subcellularLocation>
    <subcellularLocation>
        <location evidence="1">Cell surface</location>
    </subcellularLocation>
</comment>
<dbReference type="GO" id="GO:0009279">
    <property type="term" value="C:cell outer membrane"/>
    <property type="evidence" value="ECO:0007669"/>
    <property type="project" value="UniProtKB-SubCell"/>
</dbReference>
<evidence type="ECO:0000256" key="5">
    <source>
        <dbReference type="ARBA" id="ARBA00022452"/>
    </source>
</evidence>
<evidence type="ECO:0000259" key="12">
    <source>
        <dbReference type="Pfam" id="PF03895"/>
    </source>
</evidence>
<dbReference type="GO" id="GO:0015031">
    <property type="term" value="P:protein transport"/>
    <property type="evidence" value="ECO:0007669"/>
    <property type="project" value="UniProtKB-KW"/>
</dbReference>
<dbReference type="EMBL" id="LDWR01000055">
    <property type="protein sequence ID" value="KML48845.1"/>
    <property type="molecule type" value="Genomic_DNA"/>
</dbReference>
<dbReference type="Pfam" id="PF05658">
    <property type="entry name" value="YadA_head"/>
    <property type="match status" value="2"/>
</dbReference>
<feature type="domain" description="Trimeric autotransporter adhesin YadA-like C-terminal membrane anchor" evidence="12">
    <location>
        <begin position="116"/>
        <end position="174"/>
    </location>
</feature>
<keyword evidence="7" id="KW-0732">Signal</keyword>
<evidence type="ECO:0000256" key="4">
    <source>
        <dbReference type="ARBA" id="ARBA00022448"/>
    </source>
</evidence>
<protein>
    <recommendedName>
        <fullName evidence="17">Adhesin</fullName>
    </recommendedName>
</protein>
<feature type="domain" description="Trimeric autotransporter adhesin YadA-like head" evidence="13">
    <location>
        <begin position="21"/>
        <end position="47"/>
    </location>
</feature>
<dbReference type="GO" id="GO:0009986">
    <property type="term" value="C:cell surface"/>
    <property type="evidence" value="ECO:0007669"/>
    <property type="project" value="UniProtKB-SubCell"/>
</dbReference>
<dbReference type="Pfam" id="PF03895">
    <property type="entry name" value="YadA_anchor"/>
    <property type="match status" value="1"/>
</dbReference>
<keyword evidence="5" id="KW-1134">Transmembrane beta strand</keyword>
<feature type="domain" description="Trimeric autotransporter adhesin YadA-like head" evidence="13">
    <location>
        <begin position="1"/>
        <end position="19"/>
    </location>
</feature>
<evidence type="ECO:0000313" key="16">
    <source>
        <dbReference type="Proteomes" id="UP000036338"/>
    </source>
</evidence>
<evidence type="ECO:0000256" key="6">
    <source>
        <dbReference type="ARBA" id="ARBA00022692"/>
    </source>
</evidence>
<dbReference type="InterPro" id="IPR011049">
    <property type="entry name" value="Serralysin-like_metalloprot_C"/>
</dbReference>
<dbReference type="InterPro" id="IPR045584">
    <property type="entry name" value="Pilin-like"/>
</dbReference>
<name>A0A0J5WHA5_BURCE</name>
<evidence type="ECO:0000256" key="3">
    <source>
        <dbReference type="ARBA" id="ARBA00005848"/>
    </source>
</evidence>
<dbReference type="Gene3D" id="2.150.10.10">
    <property type="entry name" value="Serralysin-like metalloprotease, C-terminal"/>
    <property type="match status" value="1"/>
</dbReference>
<dbReference type="AlphaFoldDB" id="A0A0J5WHA5"/>
<sequence>MGSSAVASGENGTAVGGNAAASGANSTALGQNATASGVNSVALGAGSVASAPNTVSVGSPGNERTISNVAPGVNGTDAVNVNQLNQAMGGLQGQINDVAKSAYSGIAAATALSMIPSVDPGKTLSVGIGGGSYRGEQAVALGGTARITQNLQVRAGVGMSGSGTAVGVGASYQW</sequence>
<feature type="domain" description="Trimeric autotransporter adhesin YadA-like stalk" evidence="14">
    <location>
        <begin position="66"/>
        <end position="102"/>
    </location>
</feature>
<evidence type="ECO:0000256" key="8">
    <source>
        <dbReference type="ARBA" id="ARBA00022927"/>
    </source>
</evidence>
<feature type="region of interest" description="Disordered" evidence="11">
    <location>
        <begin position="52"/>
        <end position="72"/>
    </location>
</feature>
<evidence type="ECO:0000256" key="10">
    <source>
        <dbReference type="ARBA" id="ARBA00023237"/>
    </source>
</evidence>
<evidence type="ECO:0000259" key="13">
    <source>
        <dbReference type="Pfam" id="PF05658"/>
    </source>
</evidence>
<dbReference type="InterPro" id="IPR008635">
    <property type="entry name" value="Coiled_stalk_dom"/>
</dbReference>
<dbReference type="Gene3D" id="3.30.1300.30">
    <property type="entry name" value="GSPII I/J protein-like"/>
    <property type="match status" value="1"/>
</dbReference>
<evidence type="ECO:0000256" key="7">
    <source>
        <dbReference type="ARBA" id="ARBA00022729"/>
    </source>
</evidence>
<proteinExistence type="inferred from homology"/>
<keyword evidence="6" id="KW-0812">Transmembrane</keyword>
<gene>
    <name evidence="15" type="ORF">VL15_28790</name>
</gene>
<reference evidence="15 16" key="1">
    <citation type="submission" date="2015-05" db="EMBL/GenBank/DDBJ databases">
        <title>Draft genome of Burkholderia cepacia LK29.</title>
        <authorList>
            <person name="Chan X.Y."/>
        </authorList>
    </citation>
    <scope>NUCLEOTIDE SEQUENCE [LARGE SCALE GENOMIC DNA]</scope>
    <source>
        <strain evidence="15 16">LK29</strain>
    </source>
</reference>
<evidence type="ECO:0000256" key="9">
    <source>
        <dbReference type="ARBA" id="ARBA00023136"/>
    </source>
</evidence>
<dbReference type="SUPFAM" id="SSF101967">
    <property type="entry name" value="Adhesin YadA, collagen-binding domain"/>
    <property type="match status" value="1"/>
</dbReference>